<dbReference type="AlphaFoldDB" id="A0A642UH15"/>
<feature type="domain" description="BioF2-like acetyltransferase" evidence="3">
    <location>
        <begin position="643"/>
        <end position="737"/>
    </location>
</feature>
<comment type="caution">
    <text evidence="4">The sequence shown here is derived from an EMBL/GenBank/DDBJ whole genome shotgun (WGS) entry which is preliminary data.</text>
</comment>
<keyword evidence="1" id="KW-0175">Coiled coil</keyword>
<keyword evidence="2" id="KW-0472">Membrane</keyword>
<dbReference type="InterPro" id="IPR038740">
    <property type="entry name" value="BioF2-like_GNAT_dom"/>
</dbReference>
<feature type="transmembrane region" description="Helical" evidence="2">
    <location>
        <begin position="12"/>
        <end position="34"/>
    </location>
</feature>
<feature type="transmembrane region" description="Helical" evidence="2">
    <location>
        <begin position="46"/>
        <end position="64"/>
    </location>
</feature>
<evidence type="ECO:0000313" key="4">
    <source>
        <dbReference type="EMBL" id="KAA8898736.1"/>
    </source>
</evidence>
<evidence type="ECO:0000313" key="5">
    <source>
        <dbReference type="Proteomes" id="UP000449547"/>
    </source>
</evidence>
<keyword evidence="2" id="KW-0812">Transmembrane</keyword>
<dbReference type="Proteomes" id="UP000449547">
    <property type="component" value="Unassembled WGS sequence"/>
</dbReference>
<dbReference type="InterPro" id="IPR016181">
    <property type="entry name" value="Acyl_CoA_acyltransferase"/>
</dbReference>
<dbReference type="EMBL" id="SWFT01000137">
    <property type="protein sequence ID" value="KAA8898736.1"/>
    <property type="molecule type" value="Genomic_DNA"/>
</dbReference>
<evidence type="ECO:0000259" key="3">
    <source>
        <dbReference type="Pfam" id="PF13480"/>
    </source>
</evidence>
<dbReference type="Gene3D" id="3.40.630.30">
    <property type="match status" value="1"/>
</dbReference>
<organism evidence="4 5">
    <name type="scientific">Diutina rugosa</name>
    <name type="common">Yeast</name>
    <name type="synonym">Candida rugosa</name>
    <dbReference type="NCBI Taxonomy" id="5481"/>
    <lineage>
        <taxon>Eukaryota</taxon>
        <taxon>Fungi</taxon>
        <taxon>Dikarya</taxon>
        <taxon>Ascomycota</taxon>
        <taxon>Saccharomycotina</taxon>
        <taxon>Pichiomycetes</taxon>
        <taxon>Debaryomycetaceae</taxon>
        <taxon>Diutina</taxon>
    </lineage>
</organism>
<dbReference type="GeneID" id="54783231"/>
<feature type="transmembrane region" description="Helical" evidence="2">
    <location>
        <begin position="134"/>
        <end position="153"/>
    </location>
</feature>
<sequence length="771" mass="88142">MRLSRTLHWLRGPWFLWFYSFAFNLADVVMFYVLSSSDHDKYPYPVISLTLNVVVLIMLVYDRLHARFIDAKPGEEPTPRQAKIGKYTKMIRKPYLLFKTIIWLFICAMCISRVILITYRPSTDEFPSRGDQNAFIVVTVFAAICDCGLLTIWWQASIRTTHGLLAFASAIHGLLGVGIVQININLIKNQEHLSRIHNLYVFDGAFILAQAFFGLTVTMVISDKNRLNSVIGKLIFLYDAMLLVVTALTVACLITVFPTLHYHQDMPVSNPILFGISIGVAIVCYVCSRVFRIRFPSTDLEVMEYDLSTLTETQRQGWAKVIDLNHKLNAGVSGDAVISLMNCYCQAELPGMTCKVLRVVKKSSLEREYTPRDLEKANDISKAWDALDHEGLLFQKDGKEDPQSWSDTTTVLEEYKPLSKTKLKRMAKKQKSEQLMESIEELQLKMEKFYNELTNTEALIMITIVEEFDLAERIPAKFGGKWLQRHFGKNSKWPLLVLKFGLLGFHWPFKRSTFYCSSTKKPVARSAAIMHALSEWNEKSGERCTVMVDPTYKHDYAETGIRFSGWYKVGLPSTHIADLRPYKNKTLQQYFKAKKYRVQDKAFNEANGEVIEIKDVTMEQCEEICYLNEMIGDARSDNDQSDTLFHPTPQFVYDQCHIDNSKNYRSLLFLKVNGKYIASCIIYRLGETMTMDINGIDYGADAKQYKAYFVLMQEVIRLALKENISFVDFGPTTENAKVDIGCSVVPLVGSLYTRMKAIGPIVKFAADRVDV</sequence>
<proteinExistence type="predicted"/>
<dbReference type="RefSeq" id="XP_034010661.1">
    <property type="nucleotide sequence ID" value="XM_034157469.1"/>
</dbReference>
<protein>
    <recommendedName>
        <fullName evidence="3">BioF2-like acetyltransferase domain-containing protein</fullName>
    </recommendedName>
</protein>
<dbReference type="SUPFAM" id="SSF55729">
    <property type="entry name" value="Acyl-CoA N-acyltransferases (Nat)"/>
    <property type="match status" value="1"/>
</dbReference>
<accession>A0A642UH15</accession>
<dbReference type="OMA" id="PAKKMHN"/>
<reference evidence="4 5" key="1">
    <citation type="submission" date="2019-07" db="EMBL/GenBank/DDBJ databases">
        <title>Genome assembly of two rare yeast pathogens: Diutina rugosa and Trichomonascus ciferrii.</title>
        <authorList>
            <person name="Mixao V."/>
            <person name="Saus E."/>
            <person name="Hansen A."/>
            <person name="Lass-Flor C."/>
            <person name="Gabaldon T."/>
        </authorList>
    </citation>
    <scope>NUCLEOTIDE SEQUENCE [LARGE SCALE GENOMIC DNA]</scope>
    <source>
        <strain evidence="4 5">CBS 613</strain>
    </source>
</reference>
<evidence type="ECO:0000256" key="2">
    <source>
        <dbReference type="SAM" id="Phobius"/>
    </source>
</evidence>
<feature type="coiled-coil region" evidence="1">
    <location>
        <begin position="425"/>
        <end position="459"/>
    </location>
</feature>
<evidence type="ECO:0000256" key="1">
    <source>
        <dbReference type="SAM" id="Coils"/>
    </source>
</evidence>
<feature type="transmembrane region" description="Helical" evidence="2">
    <location>
        <begin position="96"/>
        <end position="119"/>
    </location>
</feature>
<feature type="transmembrane region" description="Helical" evidence="2">
    <location>
        <begin position="199"/>
        <end position="222"/>
    </location>
</feature>
<dbReference type="OrthoDB" id="10061051at2759"/>
<dbReference type="Pfam" id="PF13480">
    <property type="entry name" value="Acetyltransf_6"/>
    <property type="match status" value="1"/>
</dbReference>
<dbReference type="VEuPathDB" id="FungiDB:DIURU_004580"/>
<feature type="transmembrane region" description="Helical" evidence="2">
    <location>
        <begin position="234"/>
        <end position="260"/>
    </location>
</feature>
<name>A0A642UH15_DIURU</name>
<keyword evidence="2" id="KW-1133">Transmembrane helix</keyword>
<keyword evidence="5" id="KW-1185">Reference proteome</keyword>
<gene>
    <name evidence="4" type="ORF">DIURU_004580</name>
</gene>
<feature type="transmembrane region" description="Helical" evidence="2">
    <location>
        <begin position="165"/>
        <end position="187"/>
    </location>
</feature>
<feature type="transmembrane region" description="Helical" evidence="2">
    <location>
        <begin position="272"/>
        <end position="291"/>
    </location>
</feature>